<feature type="region of interest" description="Disordered" evidence="5">
    <location>
        <begin position="328"/>
        <end position="357"/>
    </location>
</feature>
<feature type="compositionally biased region" description="Polar residues" evidence="5">
    <location>
        <begin position="244"/>
        <end position="257"/>
    </location>
</feature>
<dbReference type="InterPro" id="IPR002073">
    <property type="entry name" value="PDEase_catalytic_dom"/>
</dbReference>
<feature type="binding site" evidence="3">
    <location>
        <position position="490"/>
    </location>
    <ligand>
        <name>Zn(2+)</name>
        <dbReference type="ChEBI" id="CHEBI:29105"/>
        <label>2</label>
    </ligand>
</feature>
<name>A0A0G4F3T8_9ALVE</name>
<evidence type="ECO:0000256" key="5">
    <source>
        <dbReference type="SAM" id="MobiDB-lite"/>
    </source>
</evidence>
<feature type="region of interest" description="Disordered" evidence="5">
    <location>
        <begin position="219"/>
        <end position="257"/>
    </location>
</feature>
<dbReference type="InterPro" id="IPR036971">
    <property type="entry name" value="PDEase_catalytic_dom_sf"/>
</dbReference>
<reference evidence="8" key="1">
    <citation type="submission" date="2014-11" db="EMBL/GenBank/DDBJ databases">
        <authorList>
            <person name="Otto D Thomas"/>
            <person name="Naeem Raeece"/>
        </authorList>
    </citation>
    <scope>NUCLEOTIDE SEQUENCE</scope>
</reference>
<feature type="domain" description="PDEase" evidence="7">
    <location>
        <begin position="457"/>
        <end position="669"/>
    </location>
</feature>
<keyword evidence="6" id="KW-0472">Membrane</keyword>
<comment type="similarity">
    <text evidence="4">Belongs to the cyclic nucleotide phosphodiesterase family.</text>
</comment>
<dbReference type="PROSITE" id="PS51845">
    <property type="entry name" value="PDEASE_I_2"/>
    <property type="match status" value="1"/>
</dbReference>
<dbReference type="PhylomeDB" id="A0A0G4F3T8"/>
<dbReference type="PANTHER" id="PTHR11347">
    <property type="entry name" value="CYCLIC NUCLEOTIDE PHOSPHODIESTERASE"/>
    <property type="match status" value="1"/>
</dbReference>
<keyword evidence="6" id="KW-1133">Transmembrane helix</keyword>
<dbReference type="EC" id="3.1.4.-" evidence="4"/>
<dbReference type="PRINTS" id="PR00387">
    <property type="entry name" value="PDIESTERASE1"/>
</dbReference>
<feature type="binding site" evidence="3">
    <location>
        <position position="618"/>
    </location>
    <ligand>
        <name>Zn(2+)</name>
        <dbReference type="ChEBI" id="CHEBI:29105"/>
        <label>1</label>
    </ligand>
</feature>
<keyword evidence="6" id="KW-0812">Transmembrane</keyword>
<accession>A0A0G4F3T8</accession>
<feature type="transmembrane region" description="Helical" evidence="6">
    <location>
        <begin position="86"/>
        <end position="105"/>
    </location>
</feature>
<dbReference type="EMBL" id="CDMZ01000099">
    <property type="protein sequence ID" value="CEM06590.1"/>
    <property type="molecule type" value="Genomic_DNA"/>
</dbReference>
<dbReference type="InterPro" id="IPR023088">
    <property type="entry name" value="PDEase"/>
</dbReference>
<evidence type="ECO:0000256" key="1">
    <source>
        <dbReference type="ARBA" id="ARBA00022723"/>
    </source>
</evidence>
<proteinExistence type="inferred from homology"/>
<evidence type="ECO:0000256" key="2">
    <source>
        <dbReference type="ARBA" id="ARBA00022801"/>
    </source>
</evidence>
<feature type="binding site" evidence="3">
    <location>
        <position position="490"/>
    </location>
    <ligand>
        <name>Zn(2+)</name>
        <dbReference type="ChEBI" id="CHEBI:29105"/>
        <label>1</label>
    </ligand>
</feature>
<dbReference type="GO" id="GO:0046872">
    <property type="term" value="F:metal ion binding"/>
    <property type="evidence" value="ECO:0007669"/>
    <property type="project" value="UniProtKB-KW"/>
</dbReference>
<dbReference type="Pfam" id="PF00233">
    <property type="entry name" value="PDEase_I"/>
    <property type="match status" value="1"/>
</dbReference>
<protein>
    <recommendedName>
        <fullName evidence="4">Phosphodiesterase</fullName>
        <ecNumber evidence="4">3.1.4.-</ecNumber>
    </recommendedName>
</protein>
<dbReference type="VEuPathDB" id="CryptoDB:Cvel_2708"/>
<keyword evidence="2 4" id="KW-0378">Hydrolase</keyword>
<dbReference type="Gene3D" id="1.10.1300.10">
    <property type="entry name" value="3'5'-cyclic nucleotide phosphodiesterase, catalytic domain"/>
    <property type="match status" value="1"/>
</dbReference>
<feature type="region of interest" description="Disordered" evidence="5">
    <location>
        <begin position="624"/>
        <end position="669"/>
    </location>
</feature>
<feature type="transmembrane region" description="Helical" evidence="6">
    <location>
        <begin position="54"/>
        <end position="74"/>
    </location>
</feature>
<dbReference type="GO" id="GO:0004114">
    <property type="term" value="F:3',5'-cyclic-nucleotide phosphodiesterase activity"/>
    <property type="evidence" value="ECO:0007669"/>
    <property type="project" value="InterPro"/>
</dbReference>
<keyword evidence="1 3" id="KW-0479">Metal-binding</keyword>
<feature type="binding site" evidence="3">
    <location>
        <position position="489"/>
    </location>
    <ligand>
        <name>Zn(2+)</name>
        <dbReference type="ChEBI" id="CHEBI:29105"/>
        <label>1</label>
    </ligand>
</feature>
<feature type="compositionally biased region" description="Acidic residues" evidence="5">
    <location>
        <begin position="632"/>
        <end position="647"/>
    </location>
</feature>
<evidence type="ECO:0000259" key="7">
    <source>
        <dbReference type="PROSITE" id="PS51845"/>
    </source>
</evidence>
<evidence type="ECO:0000256" key="6">
    <source>
        <dbReference type="SAM" id="Phobius"/>
    </source>
</evidence>
<dbReference type="SUPFAM" id="SSF109604">
    <property type="entry name" value="HD-domain/PDEase-like"/>
    <property type="match status" value="1"/>
</dbReference>
<dbReference type="InterPro" id="IPR003607">
    <property type="entry name" value="HD/PDEase_dom"/>
</dbReference>
<evidence type="ECO:0000256" key="4">
    <source>
        <dbReference type="RuleBase" id="RU363067"/>
    </source>
</evidence>
<dbReference type="GO" id="GO:0007165">
    <property type="term" value="P:signal transduction"/>
    <property type="evidence" value="ECO:0007669"/>
    <property type="project" value="InterPro"/>
</dbReference>
<evidence type="ECO:0000313" key="8">
    <source>
        <dbReference type="EMBL" id="CEM06590.1"/>
    </source>
</evidence>
<dbReference type="CDD" id="cd00077">
    <property type="entry name" value="HDc"/>
    <property type="match status" value="1"/>
</dbReference>
<dbReference type="InterPro" id="IPR023174">
    <property type="entry name" value="PDEase_CS"/>
</dbReference>
<dbReference type="PROSITE" id="PS00126">
    <property type="entry name" value="PDEASE_I_1"/>
    <property type="match status" value="1"/>
</dbReference>
<sequence>MLLWVFSMSWLREEIYSPVESATDVLFAEMTMVALDTIFVVCLILVIPFRRPTLFISTSCAFLLELSAGIAFIVRHSLENQLMMVALYGLLGSGLAFLAVTIAFAQEEYSTRCLHVKINHQKTRISHLLEEVDDLLKVKSSVSSVERLVELLRRAIEELRWQENLFTAEDTGMDPVTARRVSYANRRLIKELSEAAALASNPEQLFDIDVSQLTKRVQAALRRPSAHHGPELNDSRASPMDGLSPQTGSEGEQTPGTTAIVGFLNANFVRSSHQMEMGAAGRRGPQIFASISSSVSDSPSPSFESLKERIDKQAAALLRAFDHFLPQGLGGAPRKKSRETEAATRGGNQTEDGPTEFSMGMNMKVPAEAFDTSAKDAKDSCAVEWKTDLKLLEGSSNSSTMQSQSNTLSINPNAGVTVPVEIANALPTIGLHLLRPFLTAPLSLTGIPRVLNFLNLVALMCVWLTEHAGVRQFLSPVRNVCVIIAALCHDVGHEGVNNMFHLNKLSDLAVTYNDRSVLENFHAAQTFRILQTTGCQMLEKLDTESRRVARSSIIDLILDTDMKLHFEFLSAIKLRRATPEFASSLSAEGWTTAQSEKKVQEMERDLWMVTRACMKAADLVPQQVPMVTASDKEDDSSASDEEDDSSASDDNSSFTGGEEEEDSDEDEDE</sequence>
<gene>
    <name evidence="8" type="ORF">Cvel_2708</name>
</gene>
<feature type="compositionally biased region" description="Acidic residues" evidence="5">
    <location>
        <begin position="657"/>
        <end position="669"/>
    </location>
</feature>
<evidence type="ECO:0000256" key="3">
    <source>
        <dbReference type="PIRSR" id="PIRSR623088-3"/>
    </source>
</evidence>
<comment type="cofactor">
    <cofactor evidence="4">
        <name>a divalent metal cation</name>
        <dbReference type="ChEBI" id="CHEBI:60240"/>
    </cofactor>
    <text evidence="4">Binds 2 divalent metal cations per subunit. Site 1 may preferentially bind zinc ions, while site 2 has a preference for magnesium and/or manganese ions.</text>
</comment>
<organism evidence="8">
    <name type="scientific">Chromera velia CCMP2878</name>
    <dbReference type="NCBI Taxonomy" id="1169474"/>
    <lineage>
        <taxon>Eukaryota</taxon>
        <taxon>Sar</taxon>
        <taxon>Alveolata</taxon>
        <taxon>Colpodellida</taxon>
        <taxon>Chromeraceae</taxon>
        <taxon>Chromera</taxon>
    </lineage>
</organism>
<dbReference type="AlphaFoldDB" id="A0A0G4F3T8"/>
<feature type="transmembrane region" description="Helical" evidence="6">
    <location>
        <begin position="26"/>
        <end position="47"/>
    </location>
</feature>